<gene>
    <name evidence="1" type="ORF">E2553_30655</name>
</gene>
<accession>A0A4Y8MU45</accession>
<comment type="caution">
    <text evidence="1">The sequence shown here is derived from an EMBL/GenBank/DDBJ whole genome shotgun (WGS) entry which is preliminary data.</text>
</comment>
<evidence type="ECO:0000313" key="1">
    <source>
        <dbReference type="EMBL" id="TFE41060.1"/>
    </source>
</evidence>
<dbReference type="EMBL" id="SNVI01000002">
    <property type="protein sequence ID" value="TFE41060.1"/>
    <property type="molecule type" value="Genomic_DNA"/>
</dbReference>
<dbReference type="AlphaFoldDB" id="A0A4Y8MU45"/>
<dbReference type="Proteomes" id="UP000297385">
    <property type="component" value="Unassembled WGS sequence"/>
</dbReference>
<sequence length="81" mass="9472">MNYQELDKEIAHLERVFGMISTNDRIPLSYWHSRLRNLPRPTLMPIQRARIARLEATLRSLTEGDDASLAEPRLRPTGTQW</sequence>
<dbReference type="GeneID" id="97310349"/>
<name>A0A4Y8MU45_9BURK</name>
<proteinExistence type="predicted"/>
<dbReference type="RefSeq" id="WP_134463766.1">
    <property type="nucleotide sequence ID" value="NZ_JBHSSZ010000052.1"/>
</dbReference>
<reference evidence="1 2" key="1">
    <citation type="submission" date="2019-03" db="EMBL/GenBank/DDBJ databases">
        <title>Complete Genome Sequence of Paraburkholderia dipogonis ICMP 19430T, a Nitrogen-fixing Symbiont of the South African Invasive Legume Dipogon lignosus in New Zealand.</title>
        <authorList>
            <person name="De Meyer S.E."/>
        </authorList>
    </citation>
    <scope>NUCLEOTIDE SEQUENCE [LARGE SCALE GENOMIC DNA]</scope>
    <source>
        <strain evidence="1 2">ICMP 19430</strain>
    </source>
</reference>
<evidence type="ECO:0000313" key="2">
    <source>
        <dbReference type="Proteomes" id="UP000297385"/>
    </source>
</evidence>
<organism evidence="1 2">
    <name type="scientific">Paraburkholderia dipogonis</name>
    <dbReference type="NCBI Taxonomy" id="1211383"/>
    <lineage>
        <taxon>Bacteria</taxon>
        <taxon>Pseudomonadati</taxon>
        <taxon>Pseudomonadota</taxon>
        <taxon>Betaproteobacteria</taxon>
        <taxon>Burkholderiales</taxon>
        <taxon>Burkholderiaceae</taxon>
        <taxon>Paraburkholderia</taxon>
    </lineage>
</organism>
<protein>
    <submittedName>
        <fullName evidence="1">Uncharacterized protein</fullName>
    </submittedName>
</protein>